<protein>
    <submittedName>
        <fullName evidence="1">Uncharacterized protein</fullName>
    </submittedName>
</protein>
<proteinExistence type="predicted"/>
<comment type="caution">
    <text evidence="1">The sequence shown here is derived from an EMBL/GenBank/DDBJ whole genome shotgun (WGS) entry which is preliminary data.</text>
</comment>
<keyword evidence="2" id="KW-1185">Reference proteome</keyword>
<evidence type="ECO:0000313" key="2">
    <source>
        <dbReference type="Proteomes" id="UP001171916"/>
    </source>
</evidence>
<organism evidence="1 2">
    <name type="scientific">Algoriphagus sediminis</name>
    <dbReference type="NCBI Taxonomy" id="3057113"/>
    <lineage>
        <taxon>Bacteria</taxon>
        <taxon>Pseudomonadati</taxon>
        <taxon>Bacteroidota</taxon>
        <taxon>Cytophagia</taxon>
        <taxon>Cytophagales</taxon>
        <taxon>Cyclobacteriaceae</taxon>
        <taxon>Algoriphagus</taxon>
    </lineage>
</organism>
<dbReference type="EMBL" id="JAUEPH010000004">
    <property type="protein sequence ID" value="MDN3204811.1"/>
    <property type="molecule type" value="Genomic_DNA"/>
</dbReference>
<dbReference type="Proteomes" id="UP001171916">
    <property type="component" value="Unassembled WGS sequence"/>
</dbReference>
<accession>A0ABT7YE63</accession>
<reference evidence="1" key="1">
    <citation type="submission" date="2023-06" db="EMBL/GenBank/DDBJ databases">
        <title>Robiginitalea aurantiacus sp. nov. and Algoriphagus sediminis sp. nov., isolated from coastal sediment.</title>
        <authorList>
            <person name="Zhou Z.Y."/>
            <person name="An J."/>
            <person name="Jia Y.W."/>
            <person name="Du Z.J."/>
        </authorList>
    </citation>
    <scope>NUCLEOTIDE SEQUENCE</scope>
    <source>
        <strain evidence="1">C2-7</strain>
    </source>
</reference>
<sequence length="81" mass="9400">MHIQTKSSSILIEKPCAQSSCVVIKCDSEIELIRLFGSLRIEKTDDFNFPYKVTTCKQEYADALLLLIKEIDYDEFFMSRV</sequence>
<name>A0ABT7YE63_9BACT</name>
<dbReference type="RefSeq" id="WP_290000559.1">
    <property type="nucleotide sequence ID" value="NZ_JAUEPH010000004.1"/>
</dbReference>
<evidence type="ECO:0000313" key="1">
    <source>
        <dbReference type="EMBL" id="MDN3204811.1"/>
    </source>
</evidence>
<gene>
    <name evidence="1" type="ORF">QVH07_11655</name>
</gene>